<dbReference type="SUPFAM" id="SSF53187">
    <property type="entry name" value="Zn-dependent exopeptidases"/>
    <property type="match status" value="1"/>
</dbReference>
<dbReference type="SUPFAM" id="SSF55031">
    <property type="entry name" value="Bacterial exopeptidase dimerisation domain"/>
    <property type="match status" value="1"/>
</dbReference>
<dbReference type="FunFam" id="3.30.70.360:FF:000001">
    <property type="entry name" value="N-acetyldiaminopimelate deacetylase"/>
    <property type="match status" value="1"/>
</dbReference>
<dbReference type="PATRIC" id="fig|989403.3.peg.1228"/>
<dbReference type="PIRSF" id="PIRSF005962">
    <property type="entry name" value="Pept_M20D_amidohydro"/>
    <property type="match status" value="1"/>
</dbReference>
<keyword evidence="2" id="KW-0479">Metal-binding</keyword>
<keyword evidence="5" id="KW-1185">Reference proteome</keyword>
<dbReference type="EMBL" id="LMCB01000006">
    <property type="protein sequence ID" value="KZL20657.1"/>
    <property type="molecule type" value="Genomic_DNA"/>
</dbReference>
<gene>
    <name evidence="4" type="primary">yxeP</name>
    <name evidence="4" type="ORF">PsAD2_01143</name>
</gene>
<dbReference type="PANTHER" id="PTHR11014">
    <property type="entry name" value="PEPTIDASE M20 FAMILY MEMBER"/>
    <property type="match status" value="1"/>
</dbReference>
<keyword evidence="2" id="KW-0464">Manganese</keyword>
<protein>
    <submittedName>
        <fullName evidence="4">Putative hydrolase YxeP</fullName>
        <ecNumber evidence="4">3.-.-.-</ecNumber>
    </submittedName>
</protein>
<reference evidence="4 5" key="1">
    <citation type="journal article" date="2016" name="Front. Microbiol.">
        <title>Comparative Genomic Analysis Reveals a Diverse Repertoire of Genes Involved in Prokaryote-Eukaryote Interactions within the Pseudovibrio Genus.</title>
        <authorList>
            <person name="Romano S."/>
            <person name="Fernandez-Guerra A."/>
            <person name="Reen F.J."/>
            <person name="Glockner F.O."/>
            <person name="Crowley S.P."/>
            <person name="O'Sullivan O."/>
            <person name="Cotter P.D."/>
            <person name="Adams C."/>
            <person name="Dobson A.D."/>
            <person name="O'Gara F."/>
        </authorList>
    </citation>
    <scope>NUCLEOTIDE SEQUENCE [LARGE SCALE GENOMIC DNA]</scope>
    <source>
        <strain evidence="4 5">Ad2</strain>
    </source>
</reference>
<dbReference type="OrthoDB" id="9777385at2"/>
<dbReference type="InterPro" id="IPR017439">
    <property type="entry name" value="Amidohydrolase"/>
</dbReference>
<dbReference type="PANTHER" id="PTHR11014:SF63">
    <property type="entry name" value="METALLOPEPTIDASE, PUTATIVE (AFU_ORTHOLOGUE AFUA_6G09600)-RELATED"/>
    <property type="match status" value="1"/>
</dbReference>
<evidence type="ECO:0000256" key="2">
    <source>
        <dbReference type="PIRSR" id="PIRSR005962-1"/>
    </source>
</evidence>
<name>A0A166A5Z5_9HYPH</name>
<evidence type="ECO:0000313" key="4">
    <source>
        <dbReference type="EMBL" id="KZL20657.1"/>
    </source>
</evidence>
<keyword evidence="1 4" id="KW-0378">Hydrolase</keyword>
<accession>A0A166A5Z5</accession>
<organism evidence="4 5">
    <name type="scientific">Pseudovibrio axinellae</name>
    <dbReference type="NCBI Taxonomy" id="989403"/>
    <lineage>
        <taxon>Bacteria</taxon>
        <taxon>Pseudomonadati</taxon>
        <taxon>Pseudomonadota</taxon>
        <taxon>Alphaproteobacteria</taxon>
        <taxon>Hyphomicrobiales</taxon>
        <taxon>Stappiaceae</taxon>
        <taxon>Pseudovibrio</taxon>
    </lineage>
</organism>
<feature type="binding site" evidence="2">
    <location>
        <position position="361"/>
    </location>
    <ligand>
        <name>Mn(2+)</name>
        <dbReference type="ChEBI" id="CHEBI:29035"/>
        <label>2</label>
    </ligand>
</feature>
<dbReference type="GO" id="GO:0019877">
    <property type="term" value="P:diaminopimelate biosynthetic process"/>
    <property type="evidence" value="ECO:0007669"/>
    <property type="project" value="UniProtKB-ARBA"/>
</dbReference>
<dbReference type="InterPro" id="IPR002933">
    <property type="entry name" value="Peptidase_M20"/>
</dbReference>
<comment type="cofactor">
    <cofactor evidence="2">
        <name>Mn(2+)</name>
        <dbReference type="ChEBI" id="CHEBI:29035"/>
    </cofactor>
    <text evidence="2">The Mn(2+) ion enhances activity.</text>
</comment>
<dbReference type="CDD" id="cd05666">
    <property type="entry name" value="M20_Acy1-like"/>
    <property type="match status" value="1"/>
</dbReference>
<dbReference type="Pfam" id="PF01546">
    <property type="entry name" value="Peptidase_M20"/>
    <property type="match status" value="1"/>
</dbReference>
<dbReference type="AlphaFoldDB" id="A0A166A5Z5"/>
<dbReference type="GO" id="GO:0046872">
    <property type="term" value="F:metal ion binding"/>
    <property type="evidence" value="ECO:0007669"/>
    <property type="project" value="UniProtKB-KW"/>
</dbReference>
<evidence type="ECO:0000313" key="5">
    <source>
        <dbReference type="Proteomes" id="UP000076577"/>
    </source>
</evidence>
<dbReference type="EC" id="3.-.-.-" evidence="4"/>
<feature type="domain" description="Peptidase M20 dimerisation" evidence="3">
    <location>
        <begin position="188"/>
        <end position="280"/>
    </location>
</feature>
<comment type="caution">
    <text evidence="4">The sequence shown here is derived from an EMBL/GenBank/DDBJ whole genome shotgun (WGS) entry which is preliminary data.</text>
</comment>
<dbReference type="GO" id="GO:0050118">
    <property type="term" value="F:N-acetyldiaminopimelate deacetylase activity"/>
    <property type="evidence" value="ECO:0007669"/>
    <property type="project" value="UniProtKB-ARBA"/>
</dbReference>
<dbReference type="STRING" id="989403.SAMN05421798_107234"/>
<feature type="binding site" evidence="2">
    <location>
        <position position="139"/>
    </location>
    <ligand>
        <name>Mn(2+)</name>
        <dbReference type="ChEBI" id="CHEBI:29035"/>
        <label>2</label>
    </ligand>
</feature>
<dbReference type="InterPro" id="IPR036264">
    <property type="entry name" value="Bact_exopeptidase_dim_dom"/>
</dbReference>
<dbReference type="NCBIfam" id="TIGR01891">
    <property type="entry name" value="amidohydrolases"/>
    <property type="match status" value="1"/>
</dbReference>
<dbReference type="InterPro" id="IPR011650">
    <property type="entry name" value="Peptidase_M20_dimer"/>
</dbReference>
<sequence length="390" mass="41819">MPTINRLAEMHDEITAWRRDIHEHPEVLYETHRTSAKVAKILQEIGVDEVATGIGHTGVVGVIKGRNGGAGKSIALRADMDALPMSEETGKEYASQHEGAMHACGHDGHTAMLLGTAKYLAETRNFDGTVILVFQPAEEGGAGAKAMMDDGLFTRWQVDEIYGLHNLPGTPIDQFETRSGALMASTDEFTITIKGVGGHAAYPHKTIDPVVVGSQVVSALQSITSRNVGPLESSVVSVTFFNAGTAYNIIPDSAKLGGTIRTLNQDVRTQVAERVRQVVDGVCAAHGAGVDFDFKDGYPTTTNHPDQTKFATKIAAEIAGSVEKVDSNAEPTMGGEDFAYYLEEKPGAFMFMGNGDSAGLHHPKYDFNDEAIPYGCSYFIKLIETAMPAA</sequence>
<evidence type="ECO:0000256" key="1">
    <source>
        <dbReference type="ARBA" id="ARBA00022801"/>
    </source>
</evidence>
<dbReference type="Gene3D" id="3.30.70.360">
    <property type="match status" value="1"/>
</dbReference>
<evidence type="ECO:0000259" key="3">
    <source>
        <dbReference type="Pfam" id="PF07687"/>
    </source>
</evidence>
<dbReference type="Proteomes" id="UP000076577">
    <property type="component" value="Unassembled WGS sequence"/>
</dbReference>
<feature type="binding site" evidence="2">
    <location>
        <position position="104"/>
    </location>
    <ligand>
        <name>Mn(2+)</name>
        <dbReference type="ChEBI" id="CHEBI:29035"/>
        <label>2</label>
    </ligand>
</feature>
<dbReference type="RefSeq" id="WP_068003615.1">
    <property type="nucleotide sequence ID" value="NZ_FOFM01000007.1"/>
</dbReference>
<feature type="binding site" evidence="2">
    <location>
        <position position="106"/>
    </location>
    <ligand>
        <name>Mn(2+)</name>
        <dbReference type="ChEBI" id="CHEBI:29035"/>
        <label>2</label>
    </ligand>
</feature>
<dbReference type="Pfam" id="PF07687">
    <property type="entry name" value="M20_dimer"/>
    <property type="match status" value="1"/>
</dbReference>
<feature type="binding site" evidence="2">
    <location>
        <position position="165"/>
    </location>
    <ligand>
        <name>Mn(2+)</name>
        <dbReference type="ChEBI" id="CHEBI:29035"/>
        <label>2</label>
    </ligand>
</feature>
<dbReference type="Gene3D" id="3.40.630.10">
    <property type="entry name" value="Zn peptidases"/>
    <property type="match status" value="1"/>
</dbReference>
<proteinExistence type="predicted"/>